<dbReference type="AlphaFoldDB" id="A0A5S3Z8E7"/>
<evidence type="ECO:0000256" key="2">
    <source>
        <dbReference type="ARBA" id="ARBA00009695"/>
    </source>
</evidence>
<protein>
    <recommendedName>
        <fullName evidence="3 5">Regulatory protein RecX</fullName>
    </recommendedName>
</protein>
<dbReference type="InterPro" id="IPR053924">
    <property type="entry name" value="RecX_HTH_2nd"/>
</dbReference>
<evidence type="ECO:0000313" key="9">
    <source>
        <dbReference type="EMBL" id="TMP87816.1"/>
    </source>
</evidence>
<evidence type="ECO:0000313" key="10">
    <source>
        <dbReference type="Proteomes" id="UP000305874"/>
    </source>
</evidence>
<comment type="caution">
    <text evidence="9">The sequence shown here is derived from an EMBL/GenBank/DDBJ whole genome shotgun (WGS) entry which is preliminary data.</text>
</comment>
<dbReference type="GO" id="GO:0005737">
    <property type="term" value="C:cytoplasm"/>
    <property type="evidence" value="ECO:0007669"/>
    <property type="project" value="UniProtKB-SubCell"/>
</dbReference>
<dbReference type="GO" id="GO:0006282">
    <property type="term" value="P:regulation of DNA repair"/>
    <property type="evidence" value="ECO:0007669"/>
    <property type="project" value="UniProtKB-UniRule"/>
</dbReference>
<dbReference type="PANTHER" id="PTHR33602">
    <property type="entry name" value="REGULATORY PROTEIN RECX FAMILY PROTEIN"/>
    <property type="match status" value="1"/>
</dbReference>
<evidence type="ECO:0000256" key="1">
    <source>
        <dbReference type="ARBA" id="ARBA00004496"/>
    </source>
</evidence>
<evidence type="ECO:0000259" key="6">
    <source>
        <dbReference type="Pfam" id="PF02631"/>
    </source>
</evidence>
<feature type="domain" description="RecX second three-helical" evidence="6">
    <location>
        <begin position="55"/>
        <end position="94"/>
    </location>
</feature>
<name>A0A5S3Z8E7_9GAMM</name>
<comment type="subcellular location">
    <subcellularLocation>
        <location evidence="1 5">Cytoplasm</location>
    </subcellularLocation>
</comment>
<evidence type="ECO:0000259" key="7">
    <source>
        <dbReference type="Pfam" id="PF21981"/>
    </source>
</evidence>
<dbReference type="InterPro" id="IPR003783">
    <property type="entry name" value="Regulatory_RecX"/>
</dbReference>
<comment type="function">
    <text evidence="5">Modulates RecA activity.</text>
</comment>
<evidence type="ECO:0000256" key="5">
    <source>
        <dbReference type="HAMAP-Rule" id="MF_01114"/>
    </source>
</evidence>
<dbReference type="Pfam" id="PF21981">
    <property type="entry name" value="RecX_HTH3"/>
    <property type="match status" value="1"/>
</dbReference>
<reference evidence="10" key="2">
    <citation type="submission" date="2019-06" db="EMBL/GenBank/DDBJ databases">
        <title>Co-occurence of chitin degradation, pigmentation and bioactivity in marine Pseudoalteromonas.</title>
        <authorList>
            <person name="Sonnenschein E.C."/>
            <person name="Bech P.K."/>
        </authorList>
    </citation>
    <scope>NUCLEOTIDE SEQUENCE [LARGE SCALE GENOMIC DNA]</scope>
    <source>
        <strain evidence="10">S2897</strain>
    </source>
</reference>
<proteinExistence type="inferred from homology"/>
<gene>
    <name evidence="5" type="primary">recX</name>
    <name evidence="9" type="ORF">CWC05_05845</name>
</gene>
<evidence type="ECO:0000256" key="3">
    <source>
        <dbReference type="ARBA" id="ARBA00018111"/>
    </source>
</evidence>
<dbReference type="Pfam" id="PF02631">
    <property type="entry name" value="RecX_HTH2"/>
    <property type="match status" value="1"/>
</dbReference>
<reference evidence="9 10" key="1">
    <citation type="submission" date="2017-12" db="EMBL/GenBank/DDBJ databases">
        <authorList>
            <person name="Paulsen S."/>
            <person name="Gram L.K."/>
        </authorList>
    </citation>
    <scope>NUCLEOTIDE SEQUENCE [LARGE SCALE GENOMIC DNA]</scope>
    <source>
        <strain evidence="9 10">S2897</strain>
    </source>
</reference>
<dbReference type="STRING" id="151081.TW72_14970"/>
<dbReference type="RefSeq" id="WP_138547663.1">
    <property type="nucleotide sequence ID" value="NZ_PNCG01000004.1"/>
</dbReference>
<dbReference type="Pfam" id="PF21982">
    <property type="entry name" value="RecX_HTH1"/>
    <property type="match status" value="1"/>
</dbReference>
<dbReference type="EMBL" id="PNCG01000004">
    <property type="protein sequence ID" value="TMP87816.1"/>
    <property type="molecule type" value="Genomic_DNA"/>
</dbReference>
<organism evidence="9 10">
    <name type="scientific">Pseudoalteromonas ruthenica</name>
    <dbReference type="NCBI Taxonomy" id="151081"/>
    <lineage>
        <taxon>Bacteria</taxon>
        <taxon>Pseudomonadati</taxon>
        <taxon>Pseudomonadota</taxon>
        <taxon>Gammaproteobacteria</taxon>
        <taxon>Alteromonadales</taxon>
        <taxon>Pseudoalteromonadaceae</taxon>
        <taxon>Pseudoalteromonas</taxon>
    </lineage>
</organism>
<accession>A0A5S3Z8E7</accession>
<dbReference type="Proteomes" id="UP000305874">
    <property type="component" value="Unassembled WGS sequence"/>
</dbReference>
<comment type="similarity">
    <text evidence="2 5">Belongs to the RecX family.</text>
</comment>
<dbReference type="InterPro" id="IPR053925">
    <property type="entry name" value="RecX_HTH_3rd"/>
</dbReference>
<evidence type="ECO:0000256" key="4">
    <source>
        <dbReference type="ARBA" id="ARBA00022490"/>
    </source>
</evidence>
<dbReference type="InterPro" id="IPR053926">
    <property type="entry name" value="RecX_HTH_1st"/>
</dbReference>
<dbReference type="PANTHER" id="PTHR33602:SF1">
    <property type="entry name" value="REGULATORY PROTEIN RECX FAMILY PROTEIN"/>
    <property type="match status" value="1"/>
</dbReference>
<dbReference type="HAMAP" id="MF_01114">
    <property type="entry name" value="RecX"/>
    <property type="match status" value="1"/>
</dbReference>
<keyword evidence="4 5" id="KW-0963">Cytoplasm</keyword>
<feature type="domain" description="RecX third three-helical" evidence="7">
    <location>
        <begin position="100"/>
        <end position="147"/>
    </location>
</feature>
<dbReference type="InterPro" id="IPR036388">
    <property type="entry name" value="WH-like_DNA-bd_sf"/>
</dbReference>
<sequence>MDDSEKQKQKNYVLWLLGRQDYSRKELERKLSQRQVPQAFSCELLDWCEQHGFLDDNRFCAGFVRRAADKRHGPRRIMADAQQKGLAKEQVSEAIDALDIDWFELALQAYTRKFRTTDKQLDYKEKAKRMRYLTARGFDYQQIEFALASEANDE</sequence>
<dbReference type="Gene3D" id="1.10.10.10">
    <property type="entry name" value="Winged helix-like DNA-binding domain superfamily/Winged helix DNA-binding domain"/>
    <property type="match status" value="3"/>
</dbReference>
<evidence type="ECO:0000259" key="8">
    <source>
        <dbReference type="Pfam" id="PF21982"/>
    </source>
</evidence>
<feature type="domain" description="RecX first three-helical" evidence="8">
    <location>
        <begin position="10"/>
        <end position="41"/>
    </location>
</feature>